<evidence type="ECO:0000313" key="6">
    <source>
        <dbReference type="Proteomes" id="UP000189369"/>
    </source>
</evidence>
<dbReference type="InterPro" id="IPR039422">
    <property type="entry name" value="MarR/SlyA-like"/>
</dbReference>
<dbReference type="InterPro" id="IPR036388">
    <property type="entry name" value="WH-like_DNA-bd_sf"/>
</dbReference>
<dbReference type="Proteomes" id="UP000189369">
    <property type="component" value="Chromosome"/>
</dbReference>
<dbReference type="GO" id="GO:0006950">
    <property type="term" value="P:response to stress"/>
    <property type="evidence" value="ECO:0007669"/>
    <property type="project" value="TreeGrafter"/>
</dbReference>
<dbReference type="PROSITE" id="PS50995">
    <property type="entry name" value="HTH_MARR_2"/>
    <property type="match status" value="1"/>
</dbReference>
<protein>
    <submittedName>
        <fullName evidence="5">MarR family transcriptional regulator</fullName>
    </submittedName>
</protein>
<dbReference type="Gene3D" id="1.10.10.10">
    <property type="entry name" value="Winged helix-like DNA-binding domain superfamily/Winged helix DNA-binding domain"/>
    <property type="match status" value="1"/>
</dbReference>
<evidence type="ECO:0000256" key="3">
    <source>
        <dbReference type="ARBA" id="ARBA00023163"/>
    </source>
</evidence>
<dbReference type="STRING" id="643674.PAEH1_08350"/>
<dbReference type="SUPFAM" id="SSF46785">
    <property type="entry name" value="Winged helix' DNA-binding domain"/>
    <property type="match status" value="1"/>
</dbReference>
<proteinExistence type="predicted"/>
<feature type="domain" description="HTH marR-type" evidence="4">
    <location>
        <begin position="8"/>
        <end position="146"/>
    </location>
</feature>
<dbReference type="AlphaFoldDB" id="A0A1U9K0N3"/>
<dbReference type="GO" id="GO:0003700">
    <property type="term" value="F:DNA-binding transcription factor activity"/>
    <property type="evidence" value="ECO:0007669"/>
    <property type="project" value="InterPro"/>
</dbReference>
<dbReference type="EMBL" id="CP019697">
    <property type="protein sequence ID" value="AQS51572.1"/>
    <property type="molecule type" value="Genomic_DNA"/>
</dbReference>
<dbReference type="InterPro" id="IPR036390">
    <property type="entry name" value="WH_DNA-bd_sf"/>
</dbReference>
<dbReference type="SMART" id="SM00347">
    <property type="entry name" value="HTH_MARR"/>
    <property type="match status" value="1"/>
</dbReference>
<dbReference type="PRINTS" id="PR00598">
    <property type="entry name" value="HTHMARR"/>
</dbReference>
<dbReference type="InterPro" id="IPR000835">
    <property type="entry name" value="HTH_MarR-typ"/>
</dbReference>
<organism evidence="5 6">
    <name type="scientific">Paenalcaligenes hominis</name>
    <dbReference type="NCBI Taxonomy" id="643674"/>
    <lineage>
        <taxon>Bacteria</taxon>
        <taxon>Pseudomonadati</taxon>
        <taxon>Pseudomonadota</taxon>
        <taxon>Betaproteobacteria</taxon>
        <taxon>Burkholderiales</taxon>
        <taxon>Alcaligenaceae</taxon>
        <taxon>Paenalcaligenes</taxon>
    </lineage>
</organism>
<accession>A0A1U9K0N3</accession>
<keyword evidence="3" id="KW-0804">Transcription</keyword>
<dbReference type="Pfam" id="PF01047">
    <property type="entry name" value="MarR"/>
    <property type="match status" value="1"/>
</dbReference>
<dbReference type="PANTHER" id="PTHR33164:SF95">
    <property type="entry name" value="TRANSCRIPTIONAL REGULATOR"/>
    <property type="match status" value="1"/>
</dbReference>
<evidence type="ECO:0000256" key="2">
    <source>
        <dbReference type="ARBA" id="ARBA00023125"/>
    </source>
</evidence>
<keyword evidence="1" id="KW-0805">Transcription regulation</keyword>
<evidence type="ECO:0000313" key="5">
    <source>
        <dbReference type="EMBL" id="AQS51572.1"/>
    </source>
</evidence>
<evidence type="ECO:0000259" key="4">
    <source>
        <dbReference type="PROSITE" id="PS50995"/>
    </source>
</evidence>
<evidence type="ECO:0000256" key="1">
    <source>
        <dbReference type="ARBA" id="ARBA00023015"/>
    </source>
</evidence>
<dbReference type="PROSITE" id="PS01117">
    <property type="entry name" value="HTH_MARR_1"/>
    <property type="match status" value="1"/>
</dbReference>
<dbReference type="OrthoDB" id="4549026at2"/>
<dbReference type="PANTHER" id="PTHR33164">
    <property type="entry name" value="TRANSCRIPTIONAL REGULATOR, MARR FAMILY"/>
    <property type="match status" value="1"/>
</dbReference>
<dbReference type="InterPro" id="IPR023187">
    <property type="entry name" value="Tscrpt_reg_MarR-type_CS"/>
</dbReference>
<sequence length="162" mass="18417">MSQEKIERHQLTHLYMQPGHLLRRAHQIAASIFHDELGNHITPIQYAVLRILKEHSGIDQVTLAGLVAIDTSTAASVALRLEEKGLLVRHIDPENRRQRKLHLTAEGIDLLEQARDGIYRLENRIFTGLTNEEAQQFMVLLQKMVDANNALSRAPLIKPPKK</sequence>
<name>A0A1U9K0N3_9BURK</name>
<dbReference type="KEGG" id="phn:PAEH1_08350"/>
<gene>
    <name evidence="5" type="ORF">PAEH1_08350</name>
</gene>
<dbReference type="GO" id="GO:0003677">
    <property type="term" value="F:DNA binding"/>
    <property type="evidence" value="ECO:0007669"/>
    <property type="project" value="UniProtKB-KW"/>
</dbReference>
<keyword evidence="2" id="KW-0238">DNA-binding</keyword>
<reference evidence="5 6" key="1">
    <citation type="submission" date="2017-01" db="EMBL/GenBank/DDBJ databases">
        <title>Complete Genome Sequence of Paenalcaligenes hominis, Isolated from a paraplegic Patient with neurogenic bladder.</title>
        <authorList>
            <person name="Mukhopadhyay R."/>
            <person name="Joaquin J."/>
            <person name="Hogue R."/>
            <person name="Kilaru A."/>
            <person name="Jospin G."/>
            <person name="Mars K."/>
            <person name="Eisen J.A."/>
            <person name="Chaturvedi V."/>
        </authorList>
    </citation>
    <scope>NUCLEOTIDE SEQUENCE [LARGE SCALE GENOMIC DNA]</scope>
    <source>
        <strain evidence="5 6">15S00501</strain>
    </source>
</reference>